<evidence type="ECO:0000259" key="7">
    <source>
        <dbReference type="Pfam" id="PF04130"/>
    </source>
</evidence>
<dbReference type="SUPFAM" id="SSF56672">
    <property type="entry name" value="DNA/RNA polymerases"/>
    <property type="match status" value="1"/>
</dbReference>
<dbReference type="InterPro" id="IPR041470">
    <property type="entry name" value="GCP_N"/>
</dbReference>
<dbReference type="GO" id="GO:0031122">
    <property type="term" value="P:cytoplasmic microtubule organization"/>
    <property type="evidence" value="ECO:0007669"/>
    <property type="project" value="TreeGrafter"/>
</dbReference>
<dbReference type="InterPro" id="IPR042241">
    <property type="entry name" value="GCP_C_sf"/>
</dbReference>
<comment type="caution">
    <text evidence="9">The sequence shown here is derived from an EMBL/GenBank/DDBJ whole genome shotgun (WGS) entry which is preliminary data.</text>
</comment>
<organism evidence="9 10">
    <name type="scientific">Lucilia cuprina</name>
    <name type="common">Green bottle fly</name>
    <name type="synonym">Australian sheep blowfly</name>
    <dbReference type="NCBI Taxonomy" id="7375"/>
    <lineage>
        <taxon>Eukaryota</taxon>
        <taxon>Metazoa</taxon>
        <taxon>Ecdysozoa</taxon>
        <taxon>Arthropoda</taxon>
        <taxon>Hexapoda</taxon>
        <taxon>Insecta</taxon>
        <taxon>Pterygota</taxon>
        <taxon>Neoptera</taxon>
        <taxon>Endopterygota</taxon>
        <taxon>Diptera</taxon>
        <taxon>Brachycera</taxon>
        <taxon>Muscomorpha</taxon>
        <taxon>Oestroidea</taxon>
        <taxon>Calliphoridae</taxon>
        <taxon>Luciliinae</taxon>
        <taxon>Lucilia</taxon>
    </lineage>
</organism>
<keyword evidence="3 6" id="KW-0963">Cytoplasm</keyword>
<dbReference type="InterPro" id="IPR040457">
    <property type="entry name" value="GCP_C"/>
</dbReference>
<dbReference type="GO" id="GO:0051225">
    <property type="term" value="P:spindle assembly"/>
    <property type="evidence" value="ECO:0007669"/>
    <property type="project" value="TreeGrafter"/>
</dbReference>
<dbReference type="GO" id="GO:0007020">
    <property type="term" value="P:microtubule nucleation"/>
    <property type="evidence" value="ECO:0007669"/>
    <property type="project" value="InterPro"/>
</dbReference>
<dbReference type="GO" id="GO:0071897">
    <property type="term" value="P:DNA biosynthetic process"/>
    <property type="evidence" value="ECO:0007669"/>
    <property type="project" value="UniProtKB-ARBA"/>
</dbReference>
<dbReference type="PANTHER" id="PTHR19302:SF27">
    <property type="entry name" value="GAMMA-TUBULIN COMPLEX COMPONENT 4"/>
    <property type="match status" value="1"/>
</dbReference>
<sequence>MIHDIVLSCLNLHSKQLPIEEFLVSDAVSAFFHPCEKKLLEDIVAIINLLREIAKFSKIYGTNQSININATIIDTDEPLQSGLYLKAFANGIESVLDDYLNDITELESRFLQNPCQSLMFIYQKLQEYETLALYLSKLIRGIRIQKLHGCAIIQYLHQNSLHGDDRINKAVKRIQSSVNVVFLKQLTHWILYAKIVDSYGEFFIQCAENHCNSTLESERGTSAGSGKNAATSMSEVASNYTDIWRYEICYELLPHYLSSSWAEKVLFIGQTVLIFKVDANKLNKNAQIWNKSESNIVSREQSLWNETEHIYFAKIQALQNDSELNISHYDRVIDEIKNYVTSRLSEIAVNQADLVQQLKLIKDFYLLGRGELFLEFIRQTYVINKDADNENKLRDFVKAFESAAHGVGVSEDLEQFSLCIPKPPFDTEEPLEFGYLQLVQLQYKINWPLHLLFSPKVLERYNILFRFLLLIKKMQYQLHMLWCQQTRETKLNKNQNIKIMHLRNELMFFVDNLQYYIQVDVLESQFSILLNTILNKADFEQIQRSHSIFQANILSLCFLLTDEDALKVSMLQTSSLHSNNPVYLIINEIFHICEDFCTLVESPKSDEMLNAKIDQLDERQYNTNYGKEHWIAAKRVLRYLKGTPNIGLHYRRTNKQLTGYADADWGANIDDRRSYTGYIFKLANAAISWESRKQRTVAMSTTEAEYMSLSESTKEAIYLKRFLEEILGKQNTILIYNDNQGAGLLSKNQIFHNRTKHMDMRHHFFRENVNSGNIKIEYIPTTDMPADILTKGLPSSKHNKCISEIGLIWQFNTTTYKFVGWFKNGSKYNTIISAFITIGFQPLV</sequence>
<dbReference type="GO" id="GO:0051011">
    <property type="term" value="F:microtubule minus-end binding"/>
    <property type="evidence" value="ECO:0007669"/>
    <property type="project" value="TreeGrafter"/>
</dbReference>
<reference evidence="9 10" key="1">
    <citation type="journal article" date="2015" name="Nat. Commun.">
        <title>Lucilia cuprina genome unlocks parasitic fly biology to underpin future interventions.</title>
        <authorList>
            <person name="Anstead C.A."/>
            <person name="Korhonen P.K."/>
            <person name="Young N.D."/>
            <person name="Hall R.S."/>
            <person name="Jex A.R."/>
            <person name="Murali S.C."/>
            <person name="Hughes D.S."/>
            <person name="Lee S.F."/>
            <person name="Perry T."/>
            <person name="Stroehlein A.J."/>
            <person name="Ansell B.R."/>
            <person name="Breugelmans B."/>
            <person name="Hofmann A."/>
            <person name="Qu J."/>
            <person name="Dugan S."/>
            <person name="Lee S.L."/>
            <person name="Chao H."/>
            <person name="Dinh H."/>
            <person name="Han Y."/>
            <person name="Doddapaneni H.V."/>
            <person name="Worley K.C."/>
            <person name="Muzny D.M."/>
            <person name="Ioannidis P."/>
            <person name="Waterhouse R.M."/>
            <person name="Zdobnov E.M."/>
            <person name="James P.J."/>
            <person name="Bagnall N.H."/>
            <person name="Kotze A.C."/>
            <person name="Gibbs R.A."/>
            <person name="Richards S."/>
            <person name="Batterham P."/>
            <person name="Gasser R.B."/>
        </authorList>
    </citation>
    <scope>NUCLEOTIDE SEQUENCE [LARGE SCALE GENOMIC DNA]</scope>
    <source>
        <strain evidence="9 10">LS</strain>
        <tissue evidence="9">Full body</tissue>
    </source>
</reference>
<dbReference type="EMBL" id="JRES01000783">
    <property type="protein sequence ID" value="KNC28358.1"/>
    <property type="molecule type" value="Genomic_DNA"/>
</dbReference>
<dbReference type="PANTHER" id="PTHR19302">
    <property type="entry name" value="GAMMA TUBULIN COMPLEX PROTEIN"/>
    <property type="match status" value="1"/>
</dbReference>
<evidence type="ECO:0000313" key="10">
    <source>
        <dbReference type="Proteomes" id="UP000037069"/>
    </source>
</evidence>
<feature type="domain" description="Gamma tubulin complex component C-terminal" evidence="7">
    <location>
        <begin position="354"/>
        <end position="608"/>
    </location>
</feature>
<dbReference type="GO" id="GO:0000278">
    <property type="term" value="P:mitotic cell cycle"/>
    <property type="evidence" value="ECO:0007669"/>
    <property type="project" value="TreeGrafter"/>
</dbReference>
<dbReference type="GO" id="GO:0005874">
    <property type="term" value="C:microtubule"/>
    <property type="evidence" value="ECO:0007669"/>
    <property type="project" value="UniProtKB-KW"/>
</dbReference>
<gene>
    <name evidence="9" type="ORF">FF38_09084</name>
</gene>
<dbReference type="GO" id="GO:0000930">
    <property type="term" value="C:gamma-tubulin complex"/>
    <property type="evidence" value="ECO:0007669"/>
    <property type="project" value="TreeGrafter"/>
</dbReference>
<evidence type="ECO:0000259" key="8">
    <source>
        <dbReference type="Pfam" id="PF17681"/>
    </source>
</evidence>
<dbReference type="CDD" id="cd09272">
    <property type="entry name" value="RNase_HI_RT_Ty1"/>
    <property type="match status" value="1"/>
</dbReference>
<dbReference type="InterPro" id="IPR007259">
    <property type="entry name" value="GCP"/>
</dbReference>
<evidence type="ECO:0000256" key="1">
    <source>
        <dbReference type="ARBA" id="ARBA00004267"/>
    </source>
</evidence>
<evidence type="ECO:0000256" key="6">
    <source>
        <dbReference type="RuleBase" id="RU363050"/>
    </source>
</evidence>
<comment type="similarity">
    <text evidence="2 6">Belongs to the TUBGCP family.</text>
</comment>
<evidence type="ECO:0000256" key="3">
    <source>
        <dbReference type="ARBA" id="ARBA00022490"/>
    </source>
</evidence>
<keyword evidence="10" id="KW-1185">Reference proteome</keyword>
<protein>
    <recommendedName>
        <fullName evidence="6">Gamma-tubulin complex component</fullName>
    </recommendedName>
</protein>
<evidence type="ECO:0000313" key="9">
    <source>
        <dbReference type="EMBL" id="KNC28358.1"/>
    </source>
</evidence>
<comment type="subcellular location">
    <subcellularLocation>
        <location evidence="1 6">Cytoplasm</location>
        <location evidence="1 6">Cytoskeleton</location>
        <location evidence="1 6">Microtubule organizing center</location>
    </subcellularLocation>
</comment>
<proteinExistence type="inferred from homology"/>
<dbReference type="GO" id="GO:0043015">
    <property type="term" value="F:gamma-tubulin binding"/>
    <property type="evidence" value="ECO:0007669"/>
    <property type="project" value="InterPro"/>
</dbReference>
<dbReference type="OrthoDB" id="78652at2759"/>
<evidence type="ECO:0000256" key="5">
    <source>
        <dbReference type="ARBA" id="ARBA00023212"/>
    </source>
</evidence>
<accession>A0A0L0C7I4</accession>
<evidence type="ECO:0000256" key="2">
    <source>
        <dbReference type="ARBA" id="ARBA00010337"/>
    </source>
</evidence>
<name>A0A0L0C7I4_LUCCU</name>
<dbReference type="Proteomes" id="UP000037069">
    <property type="component" value="Unassembled WGS sequence"/>
</dbReference>
<dbReference type="STRING" id="7375.A0A0L0C7I4"/>
<keyword evidence="5 6" id="KW-0206">Cytoskeleton</keyword>
<evidence type="ECO:0000256" key="4">
    <source>
        <dbReference type="ARBA" id="ARBA00022701"/>
    </source>
</evidence>
<dbReference type="InterPro" id="IPR043502">
    <property type="entry name" value="DNA/RNA_pol_sf"/>
</dbReference>
<dbReference type="GO" id="GO:0000922">
    <property type="term" value="C:spindle pole"/>
    <property type="evidence" value="ECO:0007669"/>
    <property type="project" value="InterPro"/>
</dbReference>
<feature type="domain" description="Gamma tubulin complex component protein N-terminal" evidence="8">
    <location>
        <begin position="3"/>
        <end position="350"/>
    </location>
</feature>
<keyword evidence="4 6" id="KW-0493">Microtubule</keyword>
<dbReference type="Gene3D" id="1.20.120.1900">
    <property type="entry name" value="Gamma-tubulin complex, C-terminal domain"/>
    <property type="match status" value="1"/>
</dbReference>
<dbReference type="AlphaFoldDB" id="A0A0L0C7I4"/>
<dbReference type="GO" id="GO:0051321">
    <property type="term" value="P:meiotic cell cycle"/>
    <property type="evidence" value="ECO:0007669"/>
    <property type="project" value="TreeGrafter"/>
</dbReference>
<dbReference type="Pfam" id="PF04130">
    <property type="entry name" value="GCP_C_terminal"/>
    <property type="match status" value="1"/>
</dbReference>
<dbReference type="Pfam" id="PF17681">
    <property type="entry name" value="GCP_N_terminal"/>
    <property type="match status" value="1"/>
</dbReference>